<dbReference type="VEuPathDB" id="FungiDB:SCODWIG_01606"/>
<evidence type="ECO:0000256" key="9">
    <source>
        <dbReference type="SAM" id="Coils"/>
    </source>
</evidence>
<evidence type="ECO:0000313" key="13">
    <source>
        <dbReference type="Proteomes" id="UP000262825"/>
    </source>
</evidence>
<dbReference type="InterPro" id="IPR019529">
    <property type="entry name" value="Syntaxin-18_N"/>
</dbReference>
<name>A0A376B578_9ASCO</name>
<dbReference type="PANTHER" id="PTHR15959">
    <property type="entry name" value="SYNTAXIN-18"/>
    <property type="match status" value="1"/>
</dbReference>
<gene>
    <name evidence="12" type="ORF">SCODWIG_01606</name>
</gene>
<evidence type="ECO:0000259" key="11">
    <source>
        <dbReference type="PROSITE" id="PS50192"/>
    </source>
</evidence>
<evidence type="ECO:0000256" key="10">
    <source>
        <dbReference type="SAM" id="Phobius"/>
    </source>
</evidence>
<proteinExistence type="inferred from homology"/>
<dbReference type="SMART" id="SM00397">
    <property type="entry name" value="t_SNARE"/>
    <property type="match status" value="1"/>
</dbReference>
<dbReference type="InterPro" id="IPR000727">
    <property type="entry name" value="T_SNARE_dom"/>
</dbReference>
<accession>A0A376B578</accession>
<keyword evidence="5" id="KW-0653">Protein transport</keyword>
<dbReference type="EMBL" id="UFAJ01000216">
    <property type="protein sequence ID" value="SSD59845.1"/>
    <property type="molecule type" value="Genomic_DNA"/>
</dbReference>
<keyword evidence="4 10" id="KW-0812">Transmembrane</keyword>
<protein>
    <submittedName>
        <fullName evidence="12">Related to Syntaxin UFE1</fullName>
    </submittedName>
</protein>
<evidence type="ECO:0000256" key="7">
    <source>
        <dbReference type="ARBA" id="ARBA00023054"/>
    </source>
</evidence>
<keyword evidence="7 9" id="KW-0175">Coiled coil</keyword>
<keyword evidence="6 10" id="KW-1133">Transmembrane helix</keyword>
<feature type="coiled-coil region" evidence="9">
    <location>
        <begin position="302"/>
        <end position="329"/>
    </location>
</feature>
<dbReference type="GO" id="GO:0006890">
    <property type="term" value="P:retrograde vesicle-mediated transport, Golgi to endoplasmic reticulum"/>
    <property type="evidence" value="ECO:0007669"/>
    <property type="project" value="TreeGrafter"/>
</dbReference>
<dbReference type="SUPFAM" id="SSF58038">
    <property type="entry name" value="SNARE fusion complex"/>
    <property type="match status" value="1"/>
</dbReference>
<sequence>MSDITVQFKTIVNDIEIKSNIDAGFRTSTISNLEKYQVTDTFKKECLELWKHIAEMRILVKEIKPLYFDESNIEMSLEEKDQFDNDFRFQLQQYLEKLKFLEKYENNRSAQVLSSINSTHNPLLNIISNLTNSTQAKESSVRLPPEAQITIIQHRSGMLQFLNIQLSDLSKRFSNLQEARIVRQRELKSVDFQEARKRILSTNSNTNMDIVKSGESLESDHSIEIHVSPIVETTKDEVQEYETVVKSLNQKQLQILESEHEDLINYKNQQLHDSENINQTVVEIAALQNELAMHLQSQNDTINRILDNHETINLDIQQANKQLKGASKRGGNTANMISLLAIVFGVIILLLDRIN</sequence>
<dbReference type="GO" id="GO:0005783">
    <property type="term" value="C:endoplasmic reticulum"/>
    <property type="evidence" value="ECO:0007669"/>
    <property type="project" value="TreeGrafter"/>
</dbReference>
<comment type="similarity">
    <text evidence="2">Belongs to the syntaxin family.</text>
</comment>
<feature type="domain" description="T-SNARE coiled-coil homology" evidence="11">
    <location>
        <begin position="264"/>
        <end position="326"/>
    </location>
</feature>
<keyword evidence="13" id="KW-1185">Reference proteome</keyword>
<dbReference type="PROSITE" id="PS50192">
    <property type="entry name" value="T_SNARE"/>
    <property type="match status" value="1"/>
</dbReference>
<dbReference type="GO" id="GO:0015031">
    <property type="term" value="P:protein transport"/>
    <property type="evidence" value="ECO:0007669"/>
    <property type="project" value="UniProtKB-KW"/>
</dbReference>
<dbReference type="PANTHER" id="PTHR15959:SF0">
    <property type="entry name" value="SYNTAXIN-18"/>
    <property type="match status" value="1"/>
</dbReference>
<evidence type="ECO:0000256" key="6">
    <source>
        <dbReference type="ARBA" id="ARBA00022989"/>
    </source>
</evidence>
<reference evidence="13" key="1">
    <citation type="submission" date="2018-06" db="EMBL/GenBank/DDBJ databases">
        <authorList>
            <person name="Guldener U."/>
        </authorList>
    </citation>
    <scope>NUCLEOTIDE SEQUENCE [LARGE SCALE GENOMIC DNA]</scope>
    <source>
        <strain evidence="13">UTAD17</strain>
    </source>
</reference>
<evidence type="ECO:0000313" key="12">
    <source>
        <dbReference type="EMBL" id="SSD59845.1"/>
    </source>
</evidence>
<keyword evidence="8 10" id="KW-0472">Membrane</keyword>
<dbReference type="OrthoDB" id="342981at2759"/>
<comment type="subcellular location">
    <subcellularLocation>
        <location evidence="1">Membrane</location>
        <topology evidence="1">Single-pass type IV membrane protein</topology>
    </subcellularLocation>
</comment>
<feature type="transmembrane region" description="Helical" evidence="10">
    <location>
        <begin position="333"/>
        <end position="351"/>
    </location>
</feature>
<organism evidence="12 13">
    <name type="scientific">Saccharomycodes ludwigii</name>
    <dbReference type="NCBI Taxonomy" id="36035"/>
    <lineage>
        <taxon>Eukaryota</taxon>
        <taxon>Fungi</taxon>
        <taxon>Dikarya</taxon>
        <taxon>Ascomycota</taxon>
        <taxon>Saccharomycotina</taxon>
        <taxon>Saccharomycetes</taxon>
        <taxon>Saccharomycodales</taxon>
        <taxon>Saccharomycodaceae</taxon>
        <taxon>Saccharomycodes</taxon>
    </lineage>
</organism>
<evidence type="ECO:0000256" key="2">
    <source>
        <dbReference type="ARBA" id="ARBA00009063"/>
    </source>
</evidence>
<evidence type="ECO:0000256" key="3">
    <source>
        <dbReference type="ARBA" id="ARBA00022448"/>
    </source>
</evidence>
<evidence type="ECO:0000256" key="5">
    <source>
        <dbReference type="ARBA" id="ARBA00022927"/>
    </source>
</evidence>
<dbReference type="GO" id="GO:0031201">
    <property type="term" value="C:SNARE complex"/>
    <property type="evidence" value="ECO:0007669"/>
    <property type="project" value="TreeGrafter"/>
</dbReference>
<dbReference type="AlphaFoldDB" id="A0A376B578"/>
<evidence type="ECO:0000256" key="4">
    <source>
        <dbReference type="ARBA" id="ARBA00022692"/>
    </source>
</evidence>
<dbReference type="Proteomes" id="UP000262825">
    <property type="component" value="Unassembled WGS sequence"/>
</dbReference>
<keyword evidence="3" id="KW-0813">Transport</keyword>
<evidence type="ECO:0000256" key="8">
    <source>
        <dbReference type="ARBA" id="ARBA00023136"/>
    </source>
</evidence>
<dbReference type="Pfam" id="PF10496">
    <property type="entry name" value="Syntaxin-18_N"/>
    <property type="match status" value="1"/>
</dbReference>
<dbReference type="Gene3D" id="1.20.5.110">
    <property type="match status" value="1"/>
</dbReference>
<evidence type="ECO:0000256" key="1">
    <source>
        <dbReference type="ARBA" id="ARBA00004211"/>
    </source>
</evidence>